<reference evidence="2" key="1">
    <citation type="submission" date="2013-11" db="EMBL/GenBank/DDBJ databases">
        <title>The Genome Sequence of Phytophthora parasitica CJ02B3.</title>
        <authorList>
            <consortium name="The Broad Institute Genomics Platform"/>
            <person name="Russ C."/>
            <person name="Tyler B."/>
            <person name="Panabieres F."/>
            <person name="Shan W."/>
            <person name="Tripathy S."/>
            <person name="Grunwald N."/>
            <person name="Machado M."/>
            <person name="Johnson C.S."/>
            <person name="Arredondo F."/>
            <person name="Hong C."/>
            <person name="Coffey M."/>
            <person name="Young S.K."/>
            <person name="Zeng Q."/>
            <person name="Gargeya S."/>
            <person name="Fitzgerald M."/>
            <person name="Abouelleil A."/>
            <person name="Alvarado L."/>
            <person name="Chapman S.B."/>
            <person name="Gainer-Dewar J."/>
            <person name="Goldberg J."/>
            <person name="Griggs A."/>
            <person name="Gujja S."/>
            <person name="Hansen M."/>
            <person name="Howarth C."/>
            <person name="Imamovic A."/>
            <person name="Ireland A."/>
            <person name="Larimer J."/>
            <person name="McCowan C."/>
            <person name="Murphy C."/>
            <person name="Pearson M."/>
            <person name="Poon T.W."/>
            <person name="Priest M."/>
            <person name="Roberts A."/>
            <person name="Saif S."/>
            <person name="Shea T."/>
            <person name="Sykes S."/>
            <person name="Wortman J."/>
            <person name="Nusbaum C."/>
            <person name="Birren B."/>
        </authorList>
    </citation>
    <scope>NUCLEOTIDE SEQUENCE [LARGE SCALE GENOMIC DNA]</scope>
    <source>
        <strain evidence="2">CJ02B3</strain>
    </source>
</reference>
<evidence type="ECO:0000256" key="1">
    <source>
        <dbReference type="SAM" id="Phobius"/>
    </source>
</evidence>
<proteinExistence type="predicted"/>
<organism evidence="2">
    <name type="scientific">Phytophthora nicotianae</name>
    <name type="common">Potato buckeye rot agent</name>
    <name type="synonym">Phytophthora parasitica</name>
    <dbReference type="NCBI Taxonomy" id="4792"/>
    <lineage>
        <taxon>Eukaryota</taxon>
        <taxon>Sar</taxon>
        <taxon>Stramenopiles</taxon>
        <taxon>Oomycota</taxon>
        <taxon>Peronosporomycetes</taxon>
        <taxon>Peronosporales</taxon>
        <taxon>Peronosporaceae</taxon>
        <taxon>Phytophthora</taxon>
    </lineage>
</organism>
<dbReference type="InterPro" id="IPR010530">
    <property type="entry name" value="B12D"/>
</dbReference>
<sequence length="103" mass="11398">MVAKGTRAAKGLINLWATDRGTFPVVLLVGFAMTAAIGNGVRHLINNPDVCLTKSKRGNSMHYDEGQGTQWQAQRSRFANMDLNPVNRSRQENQMIVQVLDSI</sequence>
<keyword evidence="1" id="KW-1133">Transmembrane helix</keyword>
<accession>W2G3P6</accession>
<dbReference type="EMBL" id="KI688521">
    <property type="protein sequence ID" value="ETK76875.1"/>
    <property type="molecule type" value="Genomic_DNA"/>
</dbReference>
<dbReference type="Pfam" id="PF06522">
    <property type="entry name" value="B12D"/>
    <property type="match status" value="1"/>
</dbReference>
<name>W2G3P6_PHYNI</name>
<dbReference type="Proteomes" id="UP000053236">
    <property type="component" value="Unassembled WGS sequence"/>
</dbReference>
<feature type="transmembrane region" description="Helical" evidence="1">
    <location>
        <begin position="21"/>
        <end position="41"/>
    </location>
</feature>
<evidence type="ECO:0000313" key="2">
    <source>
        <dbReference type="EMBL" id="ETK76875.1"/>
    </source>
</evidence>
<keyword evidence="1" id="KW-0812">Transmembrane</keyword>
<dbReference type="VEuPathDB" id="FungiDB:PPTG_16841"/>
<dbReference type="AlphaFoldDB" id="W2G3P6"/>
<protein>
    <submittedName>
        <fullName evidence="2">Uncharacterized protein</fullName>
    </submittedName>
</protein>
<gene>
    <name evidence="2" type="ORF">L915_16775</name>
</gene>
<keyword evidence="1" id="KW-0472">Membrane</keyword>